<gene>
    <name evidence="2" type="ORF">E4U43_004244</name>
</gene>
<organism evidence="2 3">
    <name type="scientific">Claviceps pusilla</name>
    <dbReference type="NCBI Taxonomy" id="123648"/>
    <lineage>
        <taxon>Eukaryota</taxon>
        <taxon>Fungi</taxon>
        <taxon>Dikarya</taxon>
        <taxon>Ascomycota</taxon>
        <taxon>Pezizomycotina</taxon>
        <taxon>Sordariomycetes</taxon>
        <taxon>Hypocreomycetidae</taxon>
        <taxon>Hypocreales</taxon>
        <taxon>Clavicipitaceae</taxon>
        <taxon>Claviceps</taxon>
    </lineage>
</organism>
<comment type="caution">
    <text evidence="2">The sequence shown here is derived from an EMBL/GenBank/DDBJ whole genome shotgun (WGS) entry which is preliminary data.</text>
</comment>
<dbReference type="OrthoDB" id="4943796at2759"/>
<evidence type="ECO:0000313" key="2">
    <source>
        <dbReference type="EMBL" id="KAG5990584.1"/>
    </source>
</evidence>
<dbReference type="EMBL" id="SRPW01002775">
    <property type="protein sequence ID" value="KAG5990584.1"/>
    <property type="molecule type" value="Genomic_DNA"/>
</dbReference>
<feature type="region of interest" description="Disordered" evidence="1">
    <location>
        <begin position="1"/>
        <end position="42"/>
    </location>
</feature>
<proteinExistence type="predicted"/>
<dbReference type="Proteomes" id="UP000748025">
    <property type="component" value="Unassembled WGS sequence"/>
</dbReference>
<evidence type="ECO:0000313" key="3">
    <source>
        <dbReference type="Proteomes" id="UP000748025"/>
    </source>
</evidence>
<name>A0A9P7N4G7_9HYPO</name>
<dbReference type="AlphaFoldDB" id="A0A9P7N4G7"/>
<sequence length="61" mass="6365">MPASNEPTQQQLPMTAESGNVITQQPNTSEQQPEMSLRGGGEEAGCSICCGLCSCEEGCCL</sequence>
<evidence type="ECO:0000256" key="1">
    <source>
        <dbReference type="SAM" id="MobiDB-lite"/>
    </source>
</evidence>
<keyword evidence="3" id="KW-1185">Reference proteome</keyword>
<reference evidence="2" key="1">
    <citation type="journal article" date="2020" name="bioRxiv">
        <title>Whole genome comparisons of ergot fungi reveals the divergence and evolution of species within the genus Claviceps are the result of varying mechanisms driving genome evolution and host range expansion.</title>
        <authorList>
            <person name="Wyka S.A."/>
            <person name="Mondo S.J."/>
            <person name="Liu M."/>
            <person name="Dettman J."/>
            <person name="Nalam V."/>
            <person name="Broders K.D."/>
        </authorList>
    </citation>
    <scope>NUCLEOTIDE SEQUENCE</scope>
    <source>
        <strain evidence="2">CCC 602</strain>
    </source>
</reference>
<accession>A0A9P7N4G7</accession>
<protein>
    <submittedName>
        <fullName evidence="2">Uncharacterized protein</fullName>
    </submittedName>
</protein>
<feature type="compositionally biased region" description="Polar residues" evidence="1">
    <location>
        <begin position="1"/>
        <end position="34"/>
    </location>
</feature>